<evidence type="ECO:0000313" key="2">
    <source>
        <dbReference type="EMBL" id="MDX5930764.1"/>
    </source>
</evidence>
<name>A0AAW9DNM0_ACIAO</name>
<evidence type="ECO:0000313" key="3">
    <source>
        <dbReference type="Proteomes" id="UP001279553"/>
    </source>
</evidence>
<protein>
    <submittedName>
        <fullName evidence="2">CinA family protein</fullName>
    </submittedName>
</protein>
<feature type="domain" description="CinA C-terminal" evidence="1">
    <location>
        <begin position="3"/>
        <end position="152"/>
    </location>
</feature>
<dbReference type="NCBIfam" id="TIGR00199">
    <property type="entry name" value="PncC_domain"/>
    <property type="match status" value="1"/>
</dbReference>
<dbReference type="InterPro" id="IPR036653">
    <property type="entry name" value="CinA-like_C"/>
</dbReference>
<comment type="caution">
    <text evidence="2">The sequence shown here is derived from an EMBL/GenBank/DDBJ whole genome shotgun (WGS) entry which is preliminary data.</text>
</comment>
<dbReference type="Pfam" id="PF02464">
    <property type="entry name" value="CinA"/>
    <property type="match status" value="1"/>
</dbReference>
<proteinExistence type="predicted"/>
<organism evidence="2 3">
    <name type="scientific">Acidiphilium acidophilum</name>
    <name type="common">Thiobacillus acidophilus</name>
    <dbReference type="NCBI Taxonomy" id="76588"/>
    <lineage>
        <taxon>Bacteria</taxon>
        <taxon>Pseudomonadati</taxon>
        <taxon>Pseudomonadota</taxon>
        <taxon>Alphaproteobacteria</taxon>
        <taxon>Acetobacterales</taxon>
        <taxon>Acidocellaceae</taxon>
        <taxon>Acidiphilium</taxon>
    </lineage>
</organism>
<sequence>MSAKALVALATARGLRIATAESCTGGMIAAAITDIAGSSAIFGYGFVTYANEAKTSMLGVDPDVIAAEGAVSEAVARAMAAGALQNSGADLAVAVTGIAGPDGGSALKPVGTVWFGLAKRGAVGIAERVVFPGDRAAIRAATVDHALRLLMAAITAS</sequence>
<evidence type="ECO:0000259" key="1">
    <source>
        <dbReference type="Pfam" id="PF02464"/>
    </source>
</evidence>
<dbReference type="Proteomes" id="UP001279553">
    <property type="component" value="Unassembled WGS sequence"/>
</dbReference>
<reference evidence="2 3" key="1">
    <citation type="submission" date="2023-11" db="EMBL/GenBank/DDBJ databases">
        <title>MicrobeMod: A computational toolkit for identifying prokaryotic methylation and restriction-modification with nanopore sequencing.</title>
        <authorList>
            <person name="Crits-Christoph A."/>
            <person name="Kang S.C."/>
            <person name="Lee H."/>
            <person name="Ostrov N."/>
        </authorList>
    </citation>
    <scope>NUCLEOTIDE SEQUENCE [LARGE SCALE GENOMIC DNA]</scope>
    <source>
        <strain evidence="2 3">DSMZ 700</strain>
    </source>
</reference>
<dbReference type="InterPro" id="IPR008136">
    <property type="entry name" value="CinA_C"/>
</dbReference>
<dbReference type="SUPFAM" id="SSF142433">
    <property type="entry name" value="CinA-like"/>
    <property type="match status" value="1"/>
</dbReference>
<dbReference type="Gene3D" id="3.90.950.20">
    <property type="entry name" value="CinA-like"/>
    <property type="match status" value="1"/>
</dbReference>
<dbReference type="EMBL" id="JAWXYB010000018">
    <property type="protein sequence ID" value="MDX5930764.1"/>
    <property type="molecule type" value="Genomic_DNA"/>
</dbReference>
<gene>
    <name evidence="2" type="ORF">SIL87_08325</name>
</gene>
<accession>A0AAW9DNM0</accession>
<keyword evidence="3" id="KW-1185">Reference proteome</keyword>
<dbReference type="RefSeq" id="WP_319613694.1">
    <property type="nucleotide sequence ID" value="NZ_JAWXYB010000018.1"/>
</dbReference>
<dbReference type="AlphaFoldDB" id="A0AAW9DNM0"/>